<accession>A0A1V9ZXZ1</accession>
<evidence type="ECO:0008006" key="3">
    <source>
        <dbReference type="Google" id="ProtNLM"/>
    </source>
</evidence>
<evidence type="ECO:0000313" key="1">
    <source>
        <dbReference type="EMBL" id="OQS02867.1"/>
    </source>
</evidence>
<gene>
    <name evidence="1" type="ORF">THRCLA_21307</name>
</gene>
<dbReference type="Proteomes" id="UP000243217">
    <property type="component" value="Unassembled WGS sequence"/>
</dbReference>
<dbReference type="OrthoDB" id="3821113at2759"/>
<sequence>MSGPSGKPTKRLSKIFGQMMTSCSVDVQVYGACVANIEGPVNRDACAKEFAMLKVCFERVAKTTK</sequence>
<proteinExistence type="predicted"/>
<dbReference type="GO" id="GO:0032981">
    <property type="term" value="P:mitochondrial respiratory chain complex I assembly"/>
    <property type="evidence" value="ECO:0007669"/>
    <property type="project" value="InterPro"/>
</dbReference>
<dbReference type="PANTHER" id="PTHR34561">
    <property type="entry name" value="NADH DEHYDROGENASE [UBIQUINONE] 1 ALPHA SUBCOMPLEX ASSEMBLY FACTOR 8"/>
    <property type="match status" value="1"/>
</dbReference>
<dbReference type="InterPro" id="IPR034595">
    <property type="entry name" value="NDUFAF8"/>
</dbReference>
<reference evidence="1 2" key="1">
    <citation type="journal article" date="2014" name="Genome Biol. Evol.">
        <title>The secreted proteins of Achlya hypogyna and Thraustotheca clavata identify the ancestral oomycete secretome and reveal gene acquisitions by horizontal gene transfer.</title>
        <authorList>
            <person name="Misner I."/>
            <person name="Blouin N."/>
            <person name="Leonard G."/>
            <person name="Richards T.A."/>
            <person name="Lane C.E."/>
        </authorList>
    </citation>
    <scope>NUCLEOTIDE SEQUENCE [LARGE SCALE GENOMIC DNA]</scope>
    <source>
        <strain evidence="1 2">ATCC 34112</strain>
    </source>
</reference>
<evidence type="ECO:0000313" key="2">
    <source>
        <dbReference type="Proteomes" id="UP000243217"/>
    </source>
</evidence>
<comment type="caution">
    <text evidence="1">The sequence shown here is derived from an EMBL/GenBank/DDBJ whole genome shotgun (WGS) entry which is preliminary data.</text>
</comment>
<dbReference type="AlphaFoldDB" id="A0A1V9ZXZ1"/>
<dbReference type="EMBL" id="JNBS01001064">
    <property type="protein sequence ID" value="OQS02867.1"/>
    <property type="molecule type" value="Genomic_DNA"/>
</dbReference>
<dbReference type="PANTHER" id="PTHR34561:SF1">
    <property type="entry name" value="NADH DEHYDROGENASE [UBIQUINONE] 1 ALPHA SUBCOMPLEX ASSEMBLY FACTOR 8"/>
    <property type="match status" value="1"/>
</dbReference>
<keyword evidence="2" id="KW-1185">Reference proteome</keyword>
<name>A0A1V9ZXZ1_9STRA</name>
<dbReference type="GO" id="GO:0005739">
    <property type="term" value="C:mitochondrion"/>
    <property type="evidence" value="ECO:0007669"/>
    <property type="project" value="InterPro"/>
</dbReference>
<organism evidence="1 2">
    <name type="scientific">Thraustotheca clavata</name>
    <dbReference type="NCBI Taxonomy" id="74557"/>
    <lineage>
        <taxon>Eukaryota</taxon>
        <taxon>Sar</taxon>
        <taxon>Stramenopiles</taxon>
        <taxon>Oomycota</taxon>
        <taxon>Saprolegniomycetes</taxon>
        <taxon>Saprolegniales</taxon>
        <taxon>Achlyaceae</taxon>
        <taxon>Thraustotheca</taxon>
    </lineage>
</organism>
<protein>
    <recommendedName>
        <fullName evidence="3">IMS import disulfide relay-system CHCH-CHCH-like Cx9C domain-containing protein</fullName>
    </recommendedName>
</protein>